<name>V4LTR8_EUTSA</name>
<dbReference type="EMBL" id="KI517435">
    <property type="protein sequence ID" value="ESQ45907.1"/>
    <property type="molecule type" value="Genomic_DNA"/>
</dbReference>
<proteinExistence type="predicted"/>
<evidence type="ECO:0000313" key="2">
    <source>
        <dbReference type="EMBL" id="ESQ45907.1"/>
    </source>
</evidence>
<sequence length="119" mass="13909">MQGLKLRKKKKKQSTNTTQISKKHQRLRTNHFVVGYRPALIASPRPKHDQDLDLNHSLMNPKDKNTRCGQENTAPMRRKTAHQGGHHTHIAEPEEQIFQMHKFLDEISSFSSRRPNRSH</sequence>
<dbReference type="Gramene" id="ESQ45907">
    <property type="protein sequence ID" value="ESQ45907"/>
    <property type="gene ID" value="EUTSA_v10010827mg"/>
</dbReference>
<reference evidence="2 3" key="1">
    <citation type="journal article" date="2013" name="Front. Plant Sci.">
        <title>The Reference Genome of the Halophytic Plant Eutrema salsugineum.</title>
        <authorList>
            <person name="Yang R."/>
            <person name="Jarvis D.E."/>
            <person name="Chen H."/>
            <person name="Beilstein M.A."/>
            <person name="Grimwood J."/>
            <person name="Jenkins J."/>
            <person name="Shu S."/>
            <person name="Prochnik S."/>
            <person name="Xin M."/>
            <person name="Ma C."/>
            <person name="Schmutz J."/>
            <person name="Wing R.A."/>
            <person name="Mitchell-Olds T."/>
            <person name="Schumaker K.S."/>
            <person name="Wang X."/>
        </authorList>
    </citation>
    <scope>NUCLEOTIDE SEQUENCE [LARGE SCALE GENOMIC DNA]</scope>
</reference>
<feature type="compositionally biased region" description="Basic residues" evidence="1">
    <location>
        <begin position="76"/>
        <end position="88"/>
    </location>
</feature>
<dbReference type="Proteomes" id="UP000030689">
    <property type="component" value="Unassembled WGS sequence"/>
</dbReference>
<dbReference type="AlphaFoldDB" id="V4LTR8"/>
<feature type="region of interest" description="Disordered" evidence="1">
    <location>
        <begin position="43"/>
        <end position="91"/>
    </location>
</feature>
<accession>V4LTR8</accession>
<feature type="compositionally biased region" description="Basic residues" evidence="1">
    <location>
        <begin position="1"/>
        <end position="13"/>
    </location>
</feature>
<organism evidence="2 3">
    <name type="scientific">Eutrema salsugineum</name>
    <name type="common">Saltwater cress</name>
    <name type="synonym">Sisymbrium salsugineum</name>
    <dbReference type="NCBI Taxonomy" id="72664"/>
    <lineage>
        <taxon>Eukaryota</taxon>
        <taxon>Viridiplantae</taxon>
        <taxon>Streptophyta</taxon>
        <taxon>Embryophyta</taxon>
        <taxon>Tracheophyta</taxon>
        <taxon>Spermatophyta</taxon>
        <taxon>Magnoliopsida</taxon>
        <taxon>eudicotyledons</taxon>
        <taxon>Gunneridae</taxon>
        <taxon>Pentapetalae</taxon>
        <taxon>rosids</taxon>
        <taxon>malvids</taxon>
        <taxon>Brassicales</taxon>
        <taxon>Brassicaceae</taxon>
        <taxon>Eutremeae</taxon>
        <taxon>Eutrema</taxon>
    </lineage>
</organism>
<evidence type="ECO:0000313" key="3">
    <source>
        <dbReference type="Proteomes" id="UP000030689"/>
    </source>
</evidence>
<protein>
    <submittedName>
        <fullName evidence="2">Uncharacterized protein</fullName>
    </submittedName>
</protein>
<evidence type="ECO:0000256" key="1">
    <source>
        <dbReference type="SAM" id="MobiDB-lite"/>
    </source>
</evidence>
<feature type="region of interest" description="Disordered" evidence="1">
    <location>
        <begin position="1"/>
        <end position="26"/>
    </location>
</feature>
<keyword evidence="3" id="KW-1185">Reference proteome</keyword>
<gene>
    <name evidence="2" type="ORF">EUTSA_v10010827mg</name>
</gene>
<dbReference type="KEGG" id="eus:EUTSA_v10010827mg"/>